<dbReference type="RefSeq" id="WP_196396839.1">
    <property type="nucleotide sequence ID" value="NZ_JADNYM010000012.1"/>
</dbReference>
<keyword evidence="7 9" id="KW-1133">Transmembrane helix</keyword>
<dbReference type="PROSITE" id="PS50928">
    <property type="entry name" value="ABC_TM1"/>
    <property type="match status" value="1"/>
</dbReference>
<keyword evidence="8 9" id="KW-0472">Membrane</keyword>
<feature type="transmembrane region" description="Helical" evidence="9">
    <location>
        <begin position="174"/>
        <end position="192"/>
    </location>
</feature>
<organism evidence="12 13">
    <name type="scientific">Arthrobacter terrae</name>
    <dbReference type="NCBI Taxonomy" id="2935737"/>
    <lineage>
        <taxon>Bacteria</taxon>
        <taxon>Bacillati</taxon>
        <taxon>Actinomycetota</taxon>
        <taxon>Actinomycetes</taxon>
        <taxon>Micrococcales</taxon>
        <taxon>Micrococcaceae</taxon>
        <taxon>Arthrobacter</taxon>
    </lineage>
</organism>
<comment type="caution">
    <text evidence="12">The sequence shown here is derived from an EMBL/GenBank/DDBJ whole genome shotgun (WGS) entry which is preliminary data.</text>
</comment>
<feature type="domain" description="ABC transmembrane type-1" evidence="11">
    <location>
        <begin position="82"/>
        <end position="310"/>
    </location>
</feature>
<keyword evidence="13" id="KW-1185">Reference proteome</keyword>
<keyword evidence="3 9" id="KW-0813">Transport</keyword>
<dbReference type="SUPFAM" id="SSF161098">
    <property type="entry name" value="MetI-like"/>
    <property type="match status" value="1"/>
</dbReference>
<dbReference type="Pfam" id="PF00528">
    <property type="entry name" value="BPD_transp_1"/>
    <property type="match status" value="1"/>
</dbReference>
<dbReference type="InterPro" id="IPR035906">
    <property type="entry name" value="MetI-like_sf"/>
</dbReference>
<evidence type="ECO:0000313" key="13">
    <source>
        <dbReference type="Proteomes" id="UP000655366"/>
    </source>
</evidence>
<evidence type="ECO:0000256" key="1">
    <source>
        <dbReference type="ARBA" id="ARBA00004651"/>
    </source>
</evidence>
<feature type="transmembrane region" description="Helical" evidence="9">
    <location>
        <begin position="81"/>
        <end position="106"/>
    </location>
</feature>
<protein>
    <recommendedName>
        <fullName evidence="10">Phosphate transport system permease protein</fullName>
    </recommendedName>
</protein>
<evidence type="ECO:0000256" key="2">
    <source>
        <dbReference type="ARBA" id="ARBA00007069"/>
    </source>
</evidence>
<evidence type="ECO:0000256" key="7">
    <source>
        <dbReference type="ARBA" id="ARBA00022989"/>
    </source>
</evidence>
<dbReference type="GO" id="GO:0005886">
    <property type="term" value="C:plasma membrane"/>
    <property type="evidence" value="ECO:0007669"/>
    <property type="project" value="UniProtKB-SubCell"/>
</dbReference>
<evidence type="ECO:0000256" key="3">
    <source>
        <dbReference type="ARBA" id="ARBA00022448"/>
    </source>
</evidence>
<dbReference type="CDD" id="cd06261">
    <property type="entry name" value="TM_PBP2"/>
    <property type="match status" value="1"/>
</dbReference>
<evidence type="ECO:0000256" key="6">
    <source>
        <dbReference type="ARBA" id="ARBA00022692"/>
    </source>
</evidence>
<gene>
    <name evidence="12" type="primary">pstC</name>
    <name evidence="12" type="ORF">IV500_10940</name>
</gene>
<feature type="transmembrane region" description="Helical" evidence="9">
    <location>
        <begin position="291"/>
        <end position="314"/>
    </location>
</feature>
<proteinExistence type="inferred from homology"/>
<keyword evidence="4 10" id="KW-1003">Cell membrane</keyword>
<feature type="transmembrane region" description="Helical" evidence="9">
    <location>
        <begin position="246"/>
        <end position="264"/>
    </location>
</feature>
<name>A0A931GAN0_9MICC</name>
<sequence length="364" mass="38271">MPDKPPAGKPKAATRARPADRVFKFLSTSAAVSIMVILAGVALFLLVRALPAITAGWSTNPELKSGVTGGFASFWAYVSPLAFGTVWASVIALLMATPVAIGIALFISHYSPRRMANFLGYIIDLLAAVPSVVYGLWGILVMRPFLLPMQEWLNAYLGWIPLFSGKVTSTGSSILTGAVVLAVMVLPIITAISREIFLQTPKLHEEAALALGATRWEMIQLSVFPYARSGVVSAVLLGLGRALGETMAVAMIISPAIIASFRIITEGENPQTIASNIALNFPIATGMQRDALIGTGLVLFVISLAVNMLARLIVNVKPRKKPPKKKVPTGDGGRSPAEAAVGAAMVAAVGAGADRDRTSEGGLL</sequence>
<evidence type="ECO:0000313" key="12">
    <source>
        <dbReference type="EMBL" id="MBG0739902.1"/>
    </source>
</evidence>
<dbReference type="AlphaFoldDB" id="A0A931GAN0"/>
<comment type="similarity">
    <text evidence="2 10">Belongs to the binding-protein-dependent transport system permease family. CysTW subfamily.</text>
</comment>
<comment type="subcellular location">
    <subcellularLocation>
        <location evidence="1 9">Cell membrane</location>
        <topology evidence="1 9">Multi-pass membrane protein</topology>
    </subcellularLocation>
</comment>
<dbReference type="PANTHER" id="PTHR30425">
    <property type="entry name" value="PHOSPHATE TRANSPORT SYSTEM PERMEASE PROTEIN PST"/>
    <property type="match status" value="1"/>
</dbReference>
<keyword evidence="5 10" id="KW-0592">Phosphate transport</keyword>
<dbReference type="GO" id="GO:0005315">
    <property type="term" value="F:phosphate transmembrane transporter activity"/>
    <property type="evidence" value="ECO:0007669"/>
    <property type="project" value="InterPro"/>
</dbReference>
<keyword evidence="6 9" id="KW-0812">Transmembrane</keyword>
<comment type="function">
    <text evidence="10">Part of the binding-protein-dependent transport system for phosphate; probably responsible for the translocation of the substrate across the membrane.</text>
</comment>
<dbReference type="PANTHER" id="PTHR30425:SF1">
    <property type="entry name" value="PHOSPHATE TRANSPORT SYSTEM PERMEASE PROTEIN PSTC"/>
    <property type="match status" value="1"/>
</dbReference>
<dbReference type="NCBIfam" id="TIGR02138">
    <property type="entry name" value="phosphate_pstC"/>
    <property type="match status" value="1"/>
</dbReference>
<evidence type="ECO:0000256" key="4">
    <source>
        <dbReference type="ARBA" id="ARBA00022475"/>
    </source>
</evidence>
<feature type="transmembrane region" description="Helical" evidence="9">
    <location>
        <begin position="25"/>
        <end position="47"/>
    </location>
</feature>
<evidence type="ECO:0000256" key="8">
    <source>
        <dbReference type="ARBA" id="ARBA00023136"/>
    </source>
</evidence>
<dbReference type="EMBL" id="JADNYM010000012">
    <property type="protein sequence ID" value="MBG0739902.1"/>
    <property type="molecule type" value="Genomic_DNA"/>
</dbReference>
<feature type="transmembrane region" description="Helical" evidence="9">
    <location>
        <begin position="118"/>
        <end position="140"/>
    </location>
</feature>
<dbReference type="InterPro" id="IPR000515">
    <property type="entry name" value="MetI-like"/>
</dbReference>
<dbReference type="InterPro" id="IPR011864">
    <property type="entry name" value="Phosphate_PstC"/>
</dbReference>
<evidence type="ECO:0000256" key="5">
    <source>
        <dbReference type="ARBA" id="ARBA00022592"/>
    </source>
</evidence>
<evidence type="ECO:0000256" key="10">
    <source>
        <dbReference type="RuleBase" id="RU363054"/>
    </source>
</evidence>
<dbReference type="GO" id="GO:0006817">
    <property type="term" value="P:phosphate ion transport"/>
    <property type="evidence" value="ECO:0007669"/>
    <property type="project" value="UniProtKB-KW"/>
</dbReference>
<accession>A0A931GAN0</accession>
<dbReference type="InterPro" id="IPR051124">
    <property type="entry name" value="Phosphate_Transport_Permease"/>
</dbReference>
<reference evidence="12 13" key="1">
    <citation type="submission" date="2020-11" db="EMBL/GenBank/DDBJ databases">
        <title>Arthrobacter antarcticus sp. nov., isolated from Antarctic Soil.</title>
        <authorList>
            <person name="Li J."/>
        </authorList>
    </citation>
    <scope>NUCLEOTIDE SEQUENCE [LARGE SCALE GENOMIC DNA]</scope>
    <source>
        <strain evidence="12 13">Z1-20</strain>
    </source>
</reference>
<evidence type="ECO:0000256" key="9">
    <source>
        <dbReference type="RuleBase" id="RU363032"/>
    </source>
</evidence>
<dbReference type="Proteomes" id="UP000655366">
    <property type="component" value="Unassembled WGS sequence"/>
</dbReference>
<evidence type="ECO:0000259" key="11">
    <source>
        <dbReference type="PROSITE" id="PS50928"/>
    </source>
</evidence>
<dbReference type="Gene3D" id="1.10.3720.10">
    <property type="entry name" value="MetI-like"/>
    <property type="match status" value="1"/>
</dbReference>